<dbReference type="InterPro" id="IPR009081">
    <property type="entry name" value="PP-bd_ACP"/>
</dbReference>
<dbReference type="Pfam" id="PF00975">
    <property type="entry name" value="Thioesterase"/>
    <property type="match status" value="1"/>
</dbReference>
<dbReference type="SUPFAM" id="SSF56801">
    <property type="entry name" value="Acetyl-CoA synthetase-like"/>
    <property type="match status" value="1"/>
</dbReference>
<dbReference type="PANTHER" id="PTHR24096:SF267">
    <property type="entry name" value="MALONATE--COA LIGASE ACSF3, MITOCHONDRIAL"/>
    <property type="match status" value="1"/>
</dbReference>
<dbReference type="InterPro" id="IPR020802">
    <property type="entry name" value="TesA-like"/>
</dbReference>
<dbReference type="InterPro" id="IPR000873">
    <property type="entry name" value="AMP-dep_synth/lig_dom"/>
</dbReference>
<dbReference type="PROSITE" id="PS00455">
    <property type="entry name" value="AMP_BINDING"/>
    <property type="match status" value="1"/>
</dbReference>
<keyword evidence="2" id="KW-0596">Phosphopantetheine</keyword>
<feature type="domain" description="Carrier" evidence="4">
    <location>
        <begin position="522"/>
        <end position="600"/>
    </location>
</feature>
<dbReference type="InterPro" id="IPR045851">
    <property type="entry name" value="AMP-bd_C_sf"/>
</dbReference>
<evidence type="ECO:0000313" key="6">
    <source>
        <dbReference type="Proteomes" id="UP000286931"/>
    </source>
</evidence>
<dbReference type="GO" id="GO:0006633">
    <property type="term" value="P:fatty acid biosynthetic process"/>
    <property type="evidence" value="ECO:0007669"/>
    <property type="project" value="TreeGrafter"/>
</dbReference>
<proteinExistence type="predicted"/>
<dbReference type="Gene3D" id="1.10.1200.10">
    <property type="entry name" value="ACP-like"/>
    <property type="match status" value="1"/>
</dbReference>
<dbReference type="InterPro" id="IPR020845">
    <property type="entry name" value="AMP-binding_CS"/>
</dbReference>
<dbReference type="AlphaFoldDB" id="A0A401YF78"/>
<protein>
    <submittedName>
        <fullName evidence="5">Peptide synthetase and polyketide synthase</fullName>
    </submittedName>
</protein>
<dbReference type="SMART" id="SM00823">
    <property type="entry name" value="PKS_PP"/>
    <property type="match status" value="1"/>
</dbReference>
<dbReference type="GO" id="GO:0031177">
    <property type="term" value="F:phosphopantetheine binding"/>
    <property type="evidence" value="ECO:0007669"/>
    <property type="project" value="InterPro"/>
</dbReference>
<evidence type="ECO:0000259" key="4">
    <source>
        <dbReference type="PROSITE" id="PS50075"/>
    </source>
</evidence>
<name>A0A401YF78_9ACTN</name>
<sequence>MPNIGRLLTRAAQAHPTSTLHYCSETGVRQSDYAELLDEALRVLTGLRRQGLRPGDNVLILLDEARSFLPTFWACVFGGFVPCPLPPGTKDADRDQHRHMHELLGRPLLVAGERLHLPGVRIATFEELARHEPASDTYDSGPDDVAVLMATSGSTGLPKAVMLTHGNLLASMPAKNGFHRLTPADVTLNWVGFDHVAALLECHLLPVFAGASQVHASPAAILDEPLDFLRLIARHRVTVTFTPNFLLGLLNSDRYRLSAEVDLSCLRHIVSGGEAVPCATGTAFLAKFGLADGVLWPAFGMTETCAGSVYSLDFPDADREQEFAAVGRPVENLDMRISDAGELQLHGPMITPGYYRNEEATRAAFTEDGWLRTGDIGRIDDGRLTLIGRNKDSIIVNGVNYYSHDIETALHQLDGVAPSHVAAFPTRPPGSDTEQLVIAFHPTTDDDRALFGVLTAVRSTVVMHWAFRPALVIPLPREEFAKNSLGKISRSTLRTKLEAGEFAGAITRTSDLVRRHQGEYSPPCTPTEEALVEIYADLFDMKPDEISATADFFDLGGTSLDLLRLRRAVGSRLDVPDVETSTLLIAPTVRALAERITGEARAYDPVVPMRDDGDKAPLFCVHPGAGEVLALLDLSRYFTGDRPFHALRARGFNEGEAPFATHTDMLAAYTDAIQARQPHGPYALAGYSSGSIVAFAIAQELQSRGEQVAFLGSIDFPPLLRPLLTGLDFSVTISVLALFLGLITPEQSRTLPAKLRGRPAGEQLAEVIGSASERRLQELDMDLAKFTDWMTLAESLKAVRAEYDPSGTVPQIAVFHGAEPPPLPMFDDMPPVEARALWLELLHDWDRFSDRPVRYVQVPGEHHMLTTRPHVVTLQARLRREIDRCLGDTSPT</sequence>
<dbReference type="InterPro" id="IPR020806">
    <property type="entry name" value="PKS_PP-bd"/>
</dbReference>
<dbReference type="InterPro" id="IPR036736">
    <property type="entry name" value="ACP-like_sf"/>
</dbReference>
<dbReference type="SUPFAM" id="SSF47336">
    <property type="entry name" value="ACP-like"/>
    <property type="match status" value="1"/>
</dbReference>
<dbReference type="Pfam" id="PF00550">
    <property type="entry name" value="PP-binding"/>
    <property type="match status" value="1"/>
</dbReference>
<dbReference type="SMART" id="SM00824">
    <property type="entry name" value="PKS_TE"/>
    <property type="match status" value="1"/>
</dbReference>
<dbReference type="Pfam" id="PF00501">
    <property type="entry name" value="AMP-binding"/>
    <property type="match status" value="1"/>
</dbReference>
<keyword evidence="3" id="KW-0597">Phosphoprotein</keyword>
<evidence type="ECO:0000256" key="2">
    <source>
        <dbReference type="ARBA" id="ARBA00022450"/>
    </source>
</evidence>
<dbReference type="Gene3D" id="3.40.50.12780">
    <property type="entry name" value="N-terminal domain of ligase-like"/>
    <property type="match status" value="1"/>
</dbReference>
<evidence type="ECO:0000313" key="5">
    <source>
        <dbReference type="EMBL" id="GCD93218.1"/>
    </source>
</evidence>
<dbReference type="PANTHER" id="PTHR24096">
    <property type="entry name" value="LONG-CHAIN-FATTY-ACID--COA LIGASE"/>
    <property type="match status" value="1"/>
</dbReference>
<dbReference type="Proteomes" id="UP000286931">
    <property type="component" value="Unassembled WGS sequence"/>
</dbReference>
<reference evidence="5 6" key="1">
    <citation type="submission" date="2018-12" db="EMBL/GenBank/DDBJ databases">
        <title>Draft genome sequence of Embleya hyalina NBRC 13850T.</title>
        <authorList>
            <person name="Komaki H."/>
            <person name="Hosoyama A."/>
            <person name="Kimura A."/>
            <person name="Ichikawa N."/>
            <person name="Tamura T."/>
        </authorList>
    </citation>
    <scope>NUCLEOTIDE SEQUENCE [LARGE SCALE GENOMIC DNA]</scope>
    <source>
        <strain evidence="5 6">NBRC 13850</strain>
    </source>
</reference>
<dbReference type="Gene3D" id="3.30.300.30">
    <property type="match status" value="1"/>
</dbReference>
<dbReference type="SUPFAM" id="SSF53474">
    <property type="entry name" value="alpha/beta-Hydrolases"/>
    <property type="match status" value="1"/>
</dbReference>
<organism evidence="5 6">
    <name type="scientific">Embleya hyalina</name>
    <dbReference type="NCBI Taxonomy" id="516124"/>
    <lineage>
        <taxon>Bacteria</taxon>
        <taxon>Bacillati</taxon>
        <taxon>Actinomycetota</taxon>
        <taxon>Actinomycetes</taxon>
        <taxon>Kitasatosporales</taxon>
        <taxon>Streptomycetaceae</taxon>
        <taxon>Embleya</taxon>
    </lineage>
</organism>
<dbReference type="InterPro" id="IPR042099">
    <property type="entry name" value="ANL_N_sf"/>
</dbReference>
<keyword evidence="6" id="KW-1185">Reference proteome</keyword>
<dbReference type="PROSITE" id="PS50075">
    <property type="entry name" value="CARRIER"/>
    <property type="match status" value="1"/>
</dbReference>
<dbReference type="GO" id="GO:0031957">
    <property type="term" value="F:very long-chain fatty acid-CoA ligase activity"/>
    <property type="evidence" value="ECO:0007669"/>
    <property type="project" value="TreeGrafter"/>
</dbReference>
<dbReference type="InterPro" id="IPR029058">
    <property type="entry name" value="AB_hydrolase_fold"/>
</dbReference>
<evidence type="ECO:0000256" key="1">
    <source>
        <dbReference type="ARBA" id="ARBA00001957"/>
    </source>
</evidence>
<accession>A0A401YF78</accession>
<evidence type="ECO:0000256" key="3">
    <source>
        <dbReference type="ARBA" id="ARBA00022553"/>
    </source>
</evidence>
<dbReference type="Gene3D" id="3.40.50.1820">
    <property type="entry name" value="alpha/beta hydrolase"/>
    <property type="match status" value="1"/>
</dbReference>
<dbReference type="GO" id="GO:0017000">
    <property type="term" value="P:antibiotic biosynthetic process"/>
    <property type="evidence" value="ECO:0007669"/>
    <property type="project" value="UniProtKB-ARBA"/>
</dbReference>
<dbReference type="InterPro" id="IPR001031">
    <property type="entry name" value="Thioesterase"/>
</dbReference>
<comment type="cofactor">
    <cofactor evidence="1">
        <name>pantetheine 4'-phosphate</name>
        <dbReference type="ChEBI" id="CHEBI:47942"/>
    </cofactor>
</comment>
<gene>
    <name evidence="5" type="ORF">EHYA_00861</name>
</gene>
<dbReference type="EMBL" id="BIFH01000013">
    <property type="protein sequence ID" value="GCD93218.1"/>
    <property type="molecule type" value="Genomic_DNA"/>
</dbReference>
<comment type="caution">
    <text evidence="5">The sequence shown here is derived from an EMBL/GenBank/DDBJ whole genome shotgun (WGS) entry which is preliminary data.</text>
</comment>